<comment type="caution">
    <text evidence="3">The sequence shown here is derived from an EMBL/GenBank/DDBJ whole genome shotgun (WGS) entry which is preliminary data.</text>
</comment>
<feature type="chain" id="PRO_5044792360" evidence="2">
    <location>
        <begin position="18"/>
        <end position="152"/>
    </location>
</feature>
<dbReference type="InterPro" id="IPR036728">
    <property type="entry name" value="PBP_GOBP_sf"/>
</dbReference>
<feature type="region of interest" description="Disordered" evidence="1">
    <location>
        <begin position="133"/>
        <end position="152"/>
    </location>
</feature>
<dbReference type="EMBL" id="JBDJPC010000002">
    <property type="protein sequence ID" value="KAL1513941.1"/>
    <property type="molecule type" value="Genomic_DNA"/>
</dbReference>
<dbReference type="Gene3D" id="1.10.238.20">
    <property type="entry name" value="Pheromone/general odorant binding protein domain"/>
    <property type="match status" value="1"/>
</dbReference>
<dbReference type="AlphaFoldDB" id="A0ABD1F8L9"/>
<evidence type="ECO:0000256" key="2">
    <source>
        <dbReference type="SAM" id="SignalP"/>
    </source>
</evidence>
<proteinExistence type="predicted"/>
<keyword evidence="2" id="KW-0732">Signal</keyword>
<keyword evidence="4" id="KW-1185">Reference proteome</keyword>
<sequence length="152" mass="17394">MIKTIVIFCVFFTLILCETPDYITEHRKCQNIPELHLDHSVFENLHKNHSASKPTNFNKYMMCVAKGINVLDDAGNINEAGVKAQVELVEKDAQKAEEITKTCSGLQKPTVDETINQLWRCMFEKNIFRELKSDHSDESSSSESHEHKQPTI</sequence>
<dbReference type="CDD" id="cd23992">
    <property type="entry name" value="PBP_GOBP"/>
    <property type="match status" value="1"/>
</dbReference>
<protein>
    <submittedName>
        <fullName evidence="3">Uncharacterized protein</fullName>
    </submittedName>
</protein>
<reference evidence="3 4" key="1">
    <citation type="submission" date="2024-05" db="EMBL/GenBank/DDBJ databases">
        <title>Genetic variation in Jamaican populations of the coffee berry borer (Hypothenemus hampei).</title>
        <authorList>
            <person name="Errbii M."/>
            <person name="Myrie A."/>
        </authorList>
    </citation>
    <scope>NUCLEOTIDE SEQUENCE [LARGE SCALE GENOMIC DNA]</scope>
    <source>
        <strain evidence="3">JA-Hopewell-2020-01-JO</strain>
        <tissue evidence="3">Whole body</tissue>
    </source>
</reference>
<organism evidence="3 4">
    <name type="scientific">Hypothenemus hampei</name>
    <name type="common">Coffee berry borer</name>
    <dbReference type="NCBI Taxonomy" id="57062"/>
    <lineage>
        <taxon>Eukaryota</taxon>
        <taxon>Metazoa</taxon>
        <taxon>Ecdysozoa</taxon>
        <taxon>Arthropoda</taxon>
        <taxon>Hexapoda</taxon>
        <taxon>Insecta</taxon>
        <taxon>Pterygota</taxon>
        <taxon>Neoptera</taxon>
        <taxon>Endopterygota</taxon>
        <taxon>Coleoptera</taxon>
        <taxon>Polyphaga</taxon>
        <taxon>Cucujiformia</taxon>
        <taxon>Curculionidae</taxon>
        <taxon>Scolytinae</taxon>
        <taxon>Hypothenemus</taxon>
    </lineage>
</organism>
<name>A0ABD1F8L9_HYPHA</name>
<dbReference type="Proteomes" id="UP001566132">
    <property type="component" value="Unassembled WGS sequence"/>
</dbReference>
<evidence type="ECO:0000256" key="1">
    <source>
        <dbReference type="SAM" id="MobiDB-lite"/>
    </source>
</evidence>
<dbReference type="Pfam" id="PF01395">
    <property type="entry name" value="PBP_GOBP"/>
    <property type="match status" value="1"/>
</dbReference>
<evidence type="ECO:0000313" key="3">
    <source>
        <dbReference type="EMBL" id="KAL1513941.1"/>
    </source>
</evidence>
<feature type="signal peptide" evidence="2">
    <location>
        <begin position="1"/>
        <end position="17"/>
    </location>
</feature>
<gene>
    <name evidence="3" type="ORF">ABEB36_003279</name>
</gene>
<evidence type="ECO:0000313" key="4">
    <source>
        <dbReference type="Proteomes" id="UP001566132"/>
    </source>
</evidence>
<accession>A0ABD1F8L9</accession>
<dbReference type="InterPro" id="IPR006170">
    <property type="entry name" value="PBP/GOBP"/>
</dbReference>
<dbReference type="SUPFAM" id="SSF47565">
    <property type="entry name" value="Insect pheromone/odorant-binding proteins"/>
    <property type="match status" value="1"/>
</dbReference>